<keyword evidence="2" id="KW-1185">Reference proteome</keyword>
<sequence length="275" mass="31959">MKKILIAFDGTNFSEGAFEFARKMNKVSPILLSGIFIPQVVYDNLWSYASVEIEKPFYIPLVEEFEEKQIKKNIERFEKMCVDNNVRYSVHKDFFDLALPELKKETRYADLVLIGSESFFENIATTSSNEYLMDVLHATECPVVVIPEKYDYPKSNILAYDGSASSVYAIKQFAYLFPDLAINKTLLVYTNEKRREEIPEKKNIEELTERHFPDLTILKLNINPKKFFDKWLSEKESAILVSGSFGRSSFSRMLKKSFVIDVIKDHKLPVFITHK</sequence>
<dbReference type="SUPFAM" id="SSF52402">
    <property type="entry name" value="Adenine nucleotide alpha hydrolases-like"/>
    <property type="match status" value="1"/>
</dbReference>
<dbReference type="RefSeq" id="WP_150415130.1">
    <property type="nucleotide sequence ID" value="NZ_VYQF01000003.1"/>
</dbReference>
<evidence type="ECO:0000313" key="2">
    <source>
        <dbReference type="Proteomes" id="UP000326903"/>
    </source>
</evidence>
<proteinExistence type="predicted"/>
<protein>
    <recommendedName>
        <fullName evidence="3">Universal stress protein</fullName>
    </recommendedName>
</protein>
<gene>
    <name evidence="1" type="ORF">FW778_12895</name>
</gene>
<comment type="caution">
    <text evidence="1">The sequence shown here is derived from an EMBL/GenBank/DDBJ whole genome shotgun (WGS) entry which is preliminary data.</text>
</comment>
<dbReference type="Gene3D" id="3.40.50.12370">
    <property type="match status" value="1"/>
</dbReference>
<accession>A0A5J5IGW9</accession>
<dbReference type="InterPro" id="IPR006015">
    <property type="entry name" value="Universal_stress_UspA"/>
</dbReference>
<dbReference type="Proteomes" id="UP000326903">
    <property type="component" value="Unassembled WGS sequence"/>
</dbReference>
<dbReference type="AlphaFoldDB" id="A0A5J5IGW9"/>
<organism evidence="1 2">
    <name type="scientific">Ginsengibacter hankyongi</name>
    <dbReference type="NCBI Taxonomy" id="2607284"/>
    <lineage>
        <taxon>Bacteria</taxon>
        <taxon>Pseudomonadati</taxon>
        <taxon>Bacteroidota</taxon>
        <taxon>Chitinophagia</taxon>
        <taxon>Chitinophagales</taxon>
        <taxon>Chitinophagaceae</taxon>
        <taxon>Ginsengibacter</taxon>
    </lineage>
</organism>
<evidence type="ECO:0008006" key="3">
    <source>
        <dbReference type="Google" id="ProtNLM"/>
    </source>
</evidence>
<dbReference type="PRINTS" id="PR01438">
    <property type="entry name" value="UNVRSLSTRESS"/>
</dbReference>
<dbReference type="EMBL" id="VYQF01000003">
    <property type="protein sequence ID" value="KAA9038456.1"/>
    <property type="molecule type" value="Genomic_DNA"/>
</dbReference>
<name>A0A5J5IGW9_9BACT</name>
<reference evidence="1 2" key="1">
    <citation type="submission" date="2019-09" db="EMBL/GenBank/DDBJ databases">
        <title>Draft genome sequence of Ginsengibacter sp. BR5-29.</title>
        <authorList>
            <person name="Im W.-T."/>
        </authorList>
    </citation>
    <scope>NUCLEOTIDE SEQUENCE [LARGE SCALE GENOMIC DNA]</scope>
    <source>
        <strain evidence="1 2">BR5-29</strain>
    </source>
</reference>
<evidence type="ECO:0000313" key="1">
    <source>
        <dbReference type="EMBL" id="KAA9038456.1"/>
    </source>
</evidence>